<keyword evidence="5" id="KW-1185">Reference proteome</keyword>
<evidence type="ECO:0000313" key="4">
    <source>
        <dbReference type="Proteomes" id="UP000525078"/>
    </source>
</evidence>
<evidence type="ECO:0000259" key="1">
    <source>
        <dbReference type="Pfam" id="PF17123"/>
    </source>
</evidence>
<evidence type="ECO:0000313" key="2">
    <source>
        <dbReference type="EMBL" id="KAF4350229.1"/>
    </source>
</evidence>
<evidence type="ECO:0000313" key="3">
    <source>
        <dbReference type="EMBL" id="KAF4381858.1"/>
    </source>
</evidence>
<dbReference type="Proteomes" id="UP000525078">
    <property type="component" value="Unassembled WGS sequence"/>
</dbReference>
<comment type="caution">
    <text evidence="2">The sequence shown here is derived from an EMBL/GenBank/DDBJ whole genome shotgun (WGS) entry which is preliminary data.</text>
</comment>
<dbReference type="CDD" id="cd16448">
    <property type="entry name" value="RING-H2"/>
    <property type="match status" value="1"/>
</dbReference>
<name>A0A7J6DXN3_CANSA</name>
<protein>
    <recommendedName>
        <fullName evidence="1">RING-type domain-containing protein</fullName>
    </recommendedName>
</protein>
<accession>A0A7J6DXN3</accession>
<dbReference type="InterPro" id="IPR001841">
    <property type="entry name" value="Znf_RING"/>
</dbReference>
<reference evidence="4 5" key="1">
    <citation type="journal article" date="2020" name="bioRxiv">
        <title>Sequence and annotation of 42 cannabis genomes reveals extensive copy number variation in cannabinoid synthesis and pathogen resistance genes.</title>
        <authorList>
            <person name="Mckernan K.J."/>
            <person name="Helbert Y."/>
            <person name="Kane L.T."/>
            <person name="Ebling H."/>
            <person name="Zhang L."/>
            <person name="Liu B."/>
            <person name="Eaton Z."/>
            <person name="Mclaughlin S."/>
            <person name="Kingan S."/>
            <person name="Baybayan P."/>
            <person name="Concepcion G."/>
            <person name="Jordan M."/>
            <person name="Riva A."/>
            <person name="Barbazuk W."/>
            <person name="Harkins T."/>
        </authorList>
    </citation>
    <scope>NUCLEOTIDE SEQUENCE [LARGE SCALE GENOMIC DNA]</scope>
    <source>
        <strain evidence="4 5">cv. Jamaican Lion 4</strain>
        <strain evidence="3">Father</strain>
        <strain evidence="2">Mother</strain>
        <tissue evidence="2">Leaf</tissue>
    </source>
</reference>
<evidence type="ECO:0000313" key="5">
    <source>
        <dbReference type="Proteomes" id="UP000583929"/>
    </source>
</evidence>
<dbReference type="Gene3D" id="3.30.40.10">
    <property type="entry name" value="Zinc/RING finger domain, C3HC4 (zinc finger)"/>
    <property type="match status" value="1"/>
</dbReference>
<dbReference type="AlphaFoldDB" id="A0A7J6DXN3"/>
<dbReference type="InterPro" id="IPR013083">
    <property type="entry name" value="Znf_RING/FYVE/PHD"/>
</dbReference>
<gene>
    <name evidence="2" type="ORF">F8388_016280</name>
    <name evidence="3" type="ORF">G4B88_001153</name>
</gene>
<dbReference type="EMBL" id="JAATIP010000372">
    <property type="protein sequence ID" value="KAF4350229.1"/>
    <property type="molecule type" value="Genomic_DNA"/>
</dbReference>
<organism evidence="2 4">
    <name type="scientific">Cannabis sativa</name>
    <name type="common">Hemp</name>
    <name type="synonym">Marijuana</name>
    <dbReference type="NCBI Taxonomy" id="3483"/>
    <lineage>
        <taxon>Eukaryota</taxon>
        <taxon>Viridiplantae</taxon>
        <taxon>Streptophyta</taxon>
        <taxon>Embryophyta</taxon>
        <taxon>Tracheophyta</taxon>
        <taxon>Spermatophyta</taxon>
        <taxon>Magnoliopsida</taxon>
        <taxon>eudicotyledons</taxon>
        <taxon>Gunneridae</taxon>
        <taxon>Pentapetalae</taxon>
        <taxon>rosids</taxon>
        <taxon>fabids</taxon>
        <taxon>Rosales</taxon>
        <taxon>Cannabaceae</taxon>
        <taxon>Cannabis</taxon>
    </lineage>
</organism>
<dbReference type="Proteomes" id="UP000583929">
    <property type="component" value="Unassembled WGS sequence"/>
</dbReference>
<dbReference type="Pfam" id="PF17123">
    <property type="entry name" value="zf-RING_11"/>
    <property type="match status" value="1"/>
</dbReference>
<sequence>MVRLNNRMSFLMPHELLNNERRSIVIHRPSPPSSPPSPLSLPPSPLPLLPSIEISPLPEFLPHQQIVPPQKSIENVLKNSENSEVCSVCLDELLEEEEIVKTPCSHSFHVASSNLSSLKNGSRKVLGLGL</sequence>
<proteinExistence type="predicted"/>
<dbReference type="SUPFAM" id="SSF57850">
    <property type="entry name" value="RING/U-box"/>
    <property type="match status" value="1"/>
</dbReference>
<feature type="domain" description="RING-type" evidence="1">
    <location>
        <begin position="86"/>
        <end position="110"/>
    </location>
</feature>
<dbReference type="EMBL" id="JAATIQ010000107">
    <property type="protein sequence ID" value="KAF4381858.1"/>
    <property type="molecule type" value="Genomic_DNA"/>
</dbReference>